<evidence type="ECO:0000313" key="1">
    <source>
        <dbReference type="EMBL" id="MCM2578253.1"/>
    </source>
</evidence>
<protein>
    <submittedName>
        <fullName evidence="1">Uncharacterized protein</fullName>
    </submittedName>
</protein>
<comment type="caution">
    <text evidence="1">The sequence shown here is derived from an EMBL/GenBank/DDBJ whole genome shotgun (WGS) entry which is preliminary data.</text>
</comment>
<evidence type="ECO:0000313" key="2">
    <source>
        <dbReference type="Proteomes" id="UP001167160"/>
    </source>
</evidence>
<gene>
    <name evidence="1" type="ORF">M1E25_12955</name>
</gene>
<reference evidence="1" key="1">
    <citation type="journal article" date="2023" name="Int. J. Syst. Evol. Microbiol.">
        <title>Streptomyces meridianus sp. nov. isolated from brackish water of the Tagus estuary in Alcochete, Portugal.</title>
        <authorList>
            <person name="Santos J.D.N."/>
            <person name="Klimek D."/>
            <person name="Calusinska M."/>
            <person name="Lobo Da Cunha A."/>
            <person name="Catita J."/>
            <person name="Goncalves H."/>
            <person name="Gonzalez I."/>
            <person name="Reyes F."/>
            <person name="Lage O.M."/>
        </authorList>
    </citation>
    <scope>NUCLEOTIDE SEQUENCE</scope>
    <source>
        <strain evidence="1">MTZ3.1</strain>
    </source>
</reference>
<sequence>MRRVGMFSRAARSRPAVRRLGPAGTDWSPYERLDDAARAYFLHADVALDAIGGVLGRNKILGFTLERVVDLTETGTSVWQEAAVCDGRRLVLWHSEELVDDDAPGGTVLDSSVQVLPLSAIRHVGMRTLVGKDPAGRRVDRGVHLVLATATLHELSPVVGDAPEAPVTSARFRPEAFRFSKSLEDGGPGQIARLIEFGRLMGRRVPA</sequence>
<accession>A0ABT0X8L1</accession>
<name>A0ABT0X8L1_9ACTN</name>
<dbReference type="EMBL" id="JAMQGM010000027">
    <property type="protein sequence ID" value="MCM2578253.1"/>
    <property type="molecule type" value="Genomic_DNA"/>
</dbReference>
<dbReference type="RefSeq" id="WP_251414458.1">
    <property type="nucleotide sequence ID" value="NZ_JAMQGM010000027.1"/>
</dbReference>
<proteinExistence type="predicted"/>
<organism evidence="1 2">
    <name type="scientific">Streptomyces meridianus</name>
    <dbReference type="NCBI Taxonomy" id="2938945"/>
    <lineage>
        <taxon>Bacteria</taxon>
        <taxon>Bacillati</taxon>
        <taxon>Actinomycetota</taxon>
        <taxon>Actinomycetes</taxon>
        <taxon>Kitasatosporales</taxon>
        <taxon>Streptomycetaceae</taxon>
        <taxon>Streptomyces</taxon>
    </lineage>
</organism>
<keyword evidence="2" id="KW-1185">Reference proteome</keyword>
<dbReference type="Proteomes" id="UP001167160">
    <property type="component" value="Unassembled WGS sequence"/>
</dbReference>